<dbReference type="InterPro" id="IPR039766">
    <property type="entry name" value="Vps53"/>
</dbReference>
<reference evidence="3" key="1">
    <citation type="journal article" date="2023" name="Nat. Microbiol.">
        <title>Babesia duncani multi-omics identifies virulence factors and drug targets.</title>
        <authorList>
            <person name="Singh P."/>
            <person name="Lonardi S."/>
            <person name="Liang Q."/>
            <person name="Vydyam P."/>
            <person name="Khabirova E."/>
            <person name="Fang T."/>
            <person name="Gihaz S."/>
            <person name="Thekkiniath J."/>
            <person name="Munshi M."/>
            <person name="Abel S."/>
            <person name="Ciampossin L."/>
            <person name="Batugedara G."/>
            <person name="Gupta M."/>
            <person name="Lu X.M."/>
            <person name="Lenz T."/>
            <person name="Chakravarty S."/>
            <person name="Cornillot E."/>
            <person name="Hu Y."/>
            <person name="Ma W."/>
            <person name="Gonzalez L.M."/>
            <person name="Sanchez S."/>
            <person name="Estrada K."/>
            <person name="Sanchez-Flores A."/>
            <person name="Montero E."/>
            <person name="Harb O.S."/>
            <person name="Le Roch K.G."/>
            <person name="Mamoun C.B."/>
        </authorList>
    </citation>
    <scope>NUCLEOTIDE SEQUENCE</scope>
    <source>
        <strain evidence="3">WA1</strain>
    </source>
</reference>
<evidence type="ECO:0000313" key="4">
    <source>
        <dbReference type="Proteomes" id="UP001214638"/>
    </source>
</evidence>
<evidence type="ECO:0000313" key="3">
    <source>
        <dbReference type="EMBL" id="KAK2198074.1"/>
    </source>
</evidence>
<dbReference type="PANTHER" id="PTHR12820">
    <property type="entry name" value="VACUOLAR SORTING PROTEIN 53"/>
    <property type="match status" value="1"/>
</dbReference>
<keyword evidence="4" id="KW-1185">Reference proteome</keyword>
<evidence type="ECO:0000259" key="2">
    <source>
        <dbReference type="Pfam" id="PF04100"/>
    </source>
</evidence>
<dbReference type="GO" id="GO:0005829">
    <property type="term" value="C:cytosol"/>
    <property type="evidence" value="ECO:0007669"/>
    <property type="project" value="GOC"/>
</dbReference>
<organism evidence="3 4">
    <name type="scientific">Babesia duncani</name>
    <dbReference type="NCBI Taxonomy" id="323732"/>
    <lineage>
        <taxon>Eukaryota</taxon>
        <taxon>Sar</taxon>
        <taxon>Alveolata</taxon>
        <taxon>Apicomplexa</taxon>
        <taxon>Aconoidasida</taxon>
        <taxon>Piroplasmida</taxon>
        <taxon>Babesiidae</taxon>
        <taxon>Babesia</taxon>
    </lineage>
</organism>
<evidence type="ECO:0000256" key="1">
    <source>
        <dbReference type="SAM" id="Coils"/>
    </source>
</evidence>
<dbReference type="Proteomes" id="UP001214638">
    <property type="component" value="Unassembled WGS sequence"/>
</dbReference>
<dbReference type="KEGG" id="bdw:94335377"/>
<sequence length="704" mass="79721">MEDENIKYDLAKLVENPVNFVNTYFPDEYCLAGLDGLIAQLNDEIRKQDETLVKMIREKAISNQVAHEKIEKLHLATNDLVNKIEDIKRQTLLGETSLNILTADIRSLHIAKQNICSTIVALKRLIMFSNTLDDLSKKARDRHYEEAAGLALVVCELQEHIKPLKIAEPVDKLLSKCDLVLNDLSQQLIEDLEILLDLNGSINVLEQEVNIGAACKCADAIGDDIKRQILDKYGGHIKKMYEATFPLGIDDKSIESINHRFSWLRRWINEFDEKFGESVPGNWGVQICAVWTFIELMSKEIIAMLSTSHDTMPASFILSSLLKCREFEQELDLRLIRNDKSNVDHSLSIAPIEFPEVLGEITKTMQHKESRSFSGGLSRCFESYLGPWIASEESQILELINSAISGPSKDDTILLVLCSSKELFVSLNERLKVTLMISFEQTLYEMFLVSKRLVARYQQHLQDRITKIGHQTDYVTLAKVTGCIVATCDYCLESVEHLTERVTSNIAEAYRELIFMGPEREKISNTKADAIKIFIDACTMFESLLVEDVYLQANSVIDASDQIVSIKKRILQGIRLVQEHYPPLYLAYFVNKVARALIAHFKNCIFTMASPTEPQCQQLLLDVYEARLILLENIKSEIQTLPAGYPEAISSEMDKLQTLVRVLNSAEQCADSLHSFLIENGGACTKEELDIVLSINKRFLAKSV</sequence>
<dbReference type="RefSeq" id="XP_067804916.1">
    <property type="nucleotide sequence ID" value="XM_067946125.1"/>
</dbReference>
<dbReference type="Pfam" id="PF04100">
    <property type="entry name" value="Vps53_N"/>
    <property type="match status" value="1"/>
</dbReference>
<dbReference type="EMBL" id="JALLKP010000001">
    <property type="protein sequence ID" value="KAK2198074.1"/>
    <property type="molecule type" value="Genomic_DNA"/>
</dbReference>
<accession>A0AAD9PND1</accession>
<feature type="domain" description="Vps53 N-terminal" evidence="2">
    <location>
        <begin position="16"/>
        <end position="405"/>
    </location>
</feature>
<protein>
    <submittedName>
        <fullName evidence="3">Bifunctional Vps53</fullName>
    </submittedName>
</protein>
<dbReference type="GO" id="GO:0000938">
    <property type="term" value="C:GARP complex"/>
    <property type="evidence" value="ECO:0007669"/>
    <property type="project" value="InterPro"/>
</dbReference>
<dbReference type="InterPro" id="IPR007234">
    <property type="entry name" value="Vps53_N"/>
</dbReference>
<proteinExistence type="predicted"/>
<gene>
    <name evidence="3" type="ORF">BdWA1_001079</name>
</gene>
<dbReference type="GO" id="GO:0042147">
    <property type="term" value="P:retrograde transport, endosome to Golgi"/>
    <property type="evidence" value="ECO:0007669"/>
    <property type="project" value="InterPro"/>
</dbReference>
<dbReference type="GeneID" id="94335377"/>
<keyword evidence="1" id="KW-0175">Coiled coil</keyword>
<dbReference type="AlphaFoldDB" id="A0AAD9PND1"/>
<feature type="coiled-coil region" evidence="1">
    <location>
        <begin position="38"/>
        <end position="90"/>
    </location>
</feature>
<comment type="caution">
    <text evidence="3">The sequence shown here is derived from an EMBL/GenBank/DDBJ whole genome shotgun (WGS) entry which is preliminary data.</text>
</comment>
<dbReference type="PANTHER" id="PTHR12820:SF0">
    <property type="entry name" value="VACUOLAR PROTEIN SORTING-ASSOCIATED PROTEIN 53 HOMOLOG"/>
    <property type="match status" value="1"/>
</dbReference>
<name>A0AAD9PND1_9APIC</name>